<proteinExistence type="predicted"/>
<name>A0A5N5SJT5_9CRUS</name>
<dbReference type="AlphaFoldDB" id="A0A5N5SJT5"/>
<evidence type="ECO:0000313" key="1">
    <source>
        <dbReference type="EMBL" id="KAB7494315.1"/>
    </source>
</evidence>
<dbReference type="EMBL" id="SEYY01024200">
    <property type="protein sequence ID" value="KAB7494315.1"/>
    <property type="molecule type" value="Genomic_DNA"/>
</dbReference>
<organism evidence="1 2">
    <name type="scientific">Armadillidium nasatum</name>
    <dbReference type="NCBI Taxonomy" id="96803"/>
    <lineage>
        <taxon>Eukaryota</taxon>
        <taxon>Metazoa</taxon>
        <taxon>Ecdysozoa</taxon>
        <taxon>Arthropoda</taxon>
        <taxon>Crustacea</taxon>
        <taxon>Multicrustacea</taxon>
        <taxon>Malacostraca</taxon>
        <taxon>Eumalacostraca</taxon>
        <taxon>Peracarida</taxon>
        <taxon>Isopoda</taxon>
        <taxon>Oniscidea</taxon>
        <taxon>Crinocheta</taxon>
        <taxon>Armadillidiidae</taxon>
        <taxon>Armadillidium</taxon>
    </lineage>
</organism>
<reference evidence="1 2" key="1">
    <citation type="journal article" date="2019" name="PLoS Biol.">
        <title>Sex chromosomes control vertical transmission of feminizing Wolbachia symbionts in an isopod.</title>
        <authorList>
            <person name="Becking T."/>
            <person name="Chebbi M.A."/>
            <person name="Giraud I."/>
            <person name="Moumen B."/>
            <person name="Laverre T."/>
            <person name="Caubet Y."/>
            <person name="Peccoud J."/>
            <person name="Gilbert C."/>
            <person name="Cordaux R."/>
        </authorList>
    </citation>
    <scope>NUCLEOTIDE SEQUENCE [LARGE SCALE GENOMIC DNA]</scope>
    <source>
        <strain evidence="1">ANa2</strain>
        <tissue evidence="1">Whole body excluding digestive tract and cuticle</tissue>
    </source>
</reference>
<keyword evidence="2" id="KW-1185">Reference proteome</keyword>
<sequence length="66" mass="7766">MAKNDTSYDKEAFTLVFDPNIDFKDKNVKQNLFYMLYNVIFLQTEGKVLKQLGSLQAGYDIYLIKY</sequence>
<accession>A0A5N5SJT5</accession>
<evidence type="ECO:0000313" key="2">
    <source>
        <dbReference type="Proteomes" id="UP000326759"/>
    </source>
</evidence>
<protein>
    <submittedName>
        <fullName evidence="1">Uncharacterized protein</fullName>
    </submittedName>
</protein>
<gene>
    <name evidence="1" type="ORF">Anas_04245</name>
</gene>
<comment type="caution">
    <text evidence="1">The sequence shown here is derived from an EMBL/GenBank/DDBJ whole genome shotgun (WGS) entry which is preliminary data.</text>
</comment>
<dbReference type="Proteomes" id="UP000326759">
    <property type="component" value="Unassembled WGS sequence"/>
</dbReference>